<evidence type="ECO:0000313" key="2">
    <source>
        <dbReference type="Proteomes" id="UP000294847"/>
    </source>
</evidence>
<gene>
    <name evidence="1" type="ORF">PoMZ_04218</name>
</gene>
<reference evidence="1 2" key="1">
    <citation type="journal article" date="2019" name="Mol. Biol. Evol.">
        <title>Blast fungal genomes show frequent chromosomal changes, gene gains and losses, and effector gene turnover.</title>
        <authorList>
            <person name="Gomez Luciano L.B."/>
            <person name="Jason Tsai I."/>
            <person name="Chuma I."/>
            <person name="Tosa Y."/>
            <person name="Chen Y.H."/>
            <person name="Li J.Y."/>
            <person name="Li M.Y."/>
            <person name="Jade Lu M.Y."/>
            <person name="Nakayashiki H."/>
            <person name="Li W.H."/>
        </authorList>
    </citation>
    <scope>NUCLEOTIDE SEQUENCE [LARGE SCALE GENOMIC DNA]</scope>
    <source>
        <strain evidence="1">MZ5-1-6</strain>
    </source>
</reference>
<dbReference type="Proteomes" id="UP000294847">
    <property type="component" value="Chromosome 3"/>
</dbReference>
<dbReference type="AlphaFoldDB" id="A0A4P7N944"/>
<proteinExistence type="predicted"/>
<name>A0A4P7N944_PYROR</name>
<evidence type="ECO:0000313" key="1">
    <source>
        <dbReference type="EMBL" id="QBZ59257.1"/>
    </source>
</evidence>
<protein>
    <submittedName>
        <fullName evidence="1">Uncharacterized protein</fullName>
    </submittedName>
</protein>
<dbReference type="EMBL" id="CP034206">
    <property type="protein sequence ID" value="QBZ59257.1"/>
    <property type="molecule type" value="Genomic_DNA"/>
</dbReference>
<accession>A0A4P7N944</accession>
<organism evidence="1 2">
    <name type="scientific">Pyricularia oryzae</name>
    <name type="common">Rice blast fungus</name>
    <name type="synonym">Magnaporthe oryzae</name>
    <dbReference type="NCBI Taxonomy" id="318829"/>
    <lineage>
        <taxon>Eukaryota</taxon>
        <taxon>Fungi</taxon>
        <taxon>Dikarya</taxon>
        <taxon>Ascomycota</taxon>
        <taxon>Pezizomycotina</taxon>
        <taxon>Sordariomycetes</taxon>
        <taxon>Sordariomycetidae</taxon>
        <taxon>Magnaporthales</taxon>
        <taxon>Pyriculariaceae</taxon>
        <taxon>Pyricularia</taxon>
    </lineage>
</organism>
<sequence>MSACHIQGMEGNQTPGYCGQAGLMLPVHAWAMETGSWLEKKHEATTHQRRWRVVRKAPGRSNCRQG</sequence>